<dbReference type="PANTHER" id="PTHR46641">
    <property type="entry name" value="FMRFAMIDE RECEPTOR-RELATED"/>
    <property type="match status" value="1"/>
</dbReference>
<feature type="transmembrane region" description="Helical" evidence="5">
    <location>
        <begin position="124"/>
        <end position="147"/>
    </location>
</feature>
<dbReference type="InterPro" id="IPR052954">
    <property type="entry name" value="GPCR-Ligand_Int"/>
</dbReference>
<evidence type="ECO:0000313" key="7">
    <source>
        <dbReference type="EMBL" id="KAK3086740.1"/>
    </source>
</evidence>
<comment type="caution">
    <text evidence="7">The sequence shown here is derived from an EMBL/GenBank/DDBJ whole genome shotgun (WGS) entry which is preliminary data.</text>
</comment>
<proteinExistence type="predicted"/>
<dbReference type="EMBL" id="VSWD01000012">
    <property type="protein sequence ID" value="KAK3086740.1"/>
    <property type="molecule type" value="Genomic_DNA"/>
</dbReference>
<evidence type="ECO:0000256" key="4">
    <source>
        <dbReference type="ARBA" id="ARBA00023136"/>
    </source>
</evidence>
<dbReference type="AlphaFoldDB" id="A0AA88XLZ6"/>
<feature type="domain" description="G-protein coupled receptors family 1 profile" evidence="6">
    <location>
        <begin position="58"/>
        <end position="327"/>
    </location>
</feature>
<feature type="transmembrane region" description="Helical" evidence="5">
    <location>
        <begin position="78"/>
        <end position="104"/>
    </location>
</feature>
<protein>
    <recommendedName>
        <fullName evidence="6">G-protein coupled receptors family 1 profile domain-containing protein</fullName>
    </recommendedName>
</protein>
<gene>
    <name evidence="7" type="ORF">FSP39_022705</name>
</gene>
<feature type="transmembrane region" description="Helical" evidence="5">
    <location>
        <begin position="305"/>
        <end position="330"/>
    </location>
</feature>
<evidence type="ECO:0000259" key="6">
    <source>
        <dbReference type="PROSITE" id="PS50262"/>
    </source>
</evidence>
<name>A0AA88XLZ6_PINIB</name>
<feature type="transmembrane region" description="Helical" evidence="5">
    <location>
        <begin position="167"/>
        <end position="184"/>
    </location>
</feature>
<organism evidence="7 8">
    <name type="scientific">Pinctada imbricata</name>
    <name type="common">Atlantic pearl-oyster</name>
    <name type="synonym">Pinctada martensii</name>
    <dbReference type="NCBI Taxonomy" id="66713"/>
    <lineage>
        <taxon>Eukaryota</taxon>
        <taxon>Metazoa</taxon>
        <taxon>Spiralia</taxon>
        <taxon>Lophotrochozoa</taxon>
        <taxon>Mollusca</taxon>
        <taxon>Bivalvia</taxon>
        <taxon>Autobranchia</taxon>
        <taxon>Pteriomorphia</taxon>
        <taxon>Pterioida</taxon>
        <taxon>Pterioidea</taxon>
        <taxon>Pteriidae</taxon>
        <taxon>Pinctada</taxon>
    </lineage>
</organism>
<keyword evidence="3 5" id="KW-1133">Transmembrane helix</keyword>
<comment type="subcellular location">
    <subcellularLocation>
        <location evidence="1">Membrane</location>
    </subcellularLocation>
</comment>
<feature type="transmembrane region" description="Helical" evidence="5">
    <location>
        <begin position="264"/>
        <end position="285"/>
    </location>
</feature>
<evidence type="ECO:0000256" key="2">
    <source>
        <dbReference type="ARBA" id="ARBA00022692"/>
    </source>
</evidence>
<evidence type="ECO:0000256" key="5">
    <source>
        <dbReference type="SAM" id="Phobius"/>
    </source>
</evidence>
<dbReference type="PRINTS" id="PR00237">
    <property type="entry name" value="GPCRRHODOPSN"/>
</dbReference>
<dbReference type="InterPro" id="IPR000276">
    <property type="entry name" value="GPCR_Rhodpsn"/>
</dbReference>
<evidence type="ECO:0000256" key="1">
    <source>
        <dbReference type="ARBA" id="ARBA00004370"/>
    </source>
</evidence>
<keyword evidence="2 5" id="KW-0812">Transmembrane</keyword>
<dbReference type="PROSITE" id="PS50262">
    <property type="entry name" value="G_PROTEIN_RECEP_F1_2"/>
    <property type="match status" value="1"/>
</dbReference>
<feature type="transmembrane region" description="Helical" evidence="5">
    <location>
        <begin position="218"/>
        <end position="243"/>
    </location>
</feature>
<evidence type="ECO:0000256" key="3">
    <source>
        <dbReference type="ARBA" id="ARBA00022989"/>
    </source>
</evidence>
<dbReference type="PANTHER" id="PTHR46641:SF2">
    <property type="entry name" value="FMRFAMIDE RECEPTOR"/>
    <property type="match status" value="1"/>
</dbReference>
<dbReference type="GO" id="GO:0016020">
    <property type="term" value="C:membrane"/>
    <property type="evidence" value="ECO:0007669"/>
    <property type="project" value="UniProtKB-SubCell"/>
</dbReference>
<accession>A0AA88XLZ6</accession>
<dbReference type="InterPro" id="IPR017452">
    <property type="entry name" value="GPCR_Rhodpsn_7TM"/>
</dbReference>
<keyword evidence="8" id="KW-1185">Reference proteome</keyword>
<sequence>MEHADSLQDGNKTLGSNFSNVSGFDYYTCREANEESVTFQFYVWGIIANVIAAYGIAGNIMSIIVLRHRMMRNSTSYYLISLAVYDIGVLLSMSLFLAIPTIYLEKGHLADYYYAYMHMHPFCYPLALLAQTGTIYTTVGFTSERYIAVCHPLKAPNRCTKSRTKRVIILILIFSVVYNIPRFFEFKTVFNWDEQTNSSLPGIGLTELGKNNRFKLVYFIYMSPLVMFVLPFLIIFVLNIQLMRAVNLAKKTRTRLSTSASKEANLTIMLIAVIIVFLICQLPSIADNILWVIFDSADLNCSLSYIRFTSITNLMVVINSAVNFVLYCAFGKRFRRVFVKTICHPWRKRQPRFKYTMYESAATYNNNSRRVTSLKIMNSDSTFL</sequence>
<dbReference type="GO" id="GO:0004930">
    <property type="term" value="F:G protein-coupled receptor activity"/>
    <property type="evidence" value="ECO:0007669"/>
    <property type="project" value="InterPro"/>
</dbReference>
<dbReference type="SUPFAM" id="SSF81321">
    <property type="entry name" value="Family A G protein-coupled receptor-like"/>
    <property type="match status" value="1"/>
</dbReference>
<dbReference type="CDD" id="cd14978">
    <property type="entry name" value="7tmA_FMRFamide_R-like"/>
    <property type="match status" value="1"/>
</dbReference>
<dbReference type="Gene3D" id="1.20.1070.10">
    <property type="entry name" value="Rhodopsin 7-helix transmembrane proteins"/>
    <property type="match status" value="1"/>
</dbReference>
<dbReference type="Proteomes" id="UP001186944">
    <property type="component" value="Unassembled WGS sequence"/>
</dbReference>
<keyword evidence="4 5" id="KW-0472">Membrane</keyword>
<reference evidence="7" key="1">
    <citation type="submission" date="2019-08" db="EMBL/GenBank/DDBJ databases">
        <title>The improved chromosome-level genome for the pearl oyster Pinctada fucata martensii using PacBio sequencing and Hi-C.</title>
        <authorList>
            <person name="Zheng Z."/>
        </authorList>
    </citation>
    <scope>NUCLEOTIDE SEQUENCE</scope>
    <source>
        <strain evidence="7">ZZ-2019</strain>
        <tissue evidence="7">Adductor muscle</tissue>
    </source>
</reference>
<evidence type="ECO:0000313" key="8">
    <source>
        <dbReference type="Proteomes" id="UP001186944"/>
    </source>
</evidence>
<dbReference type="Pfam" id="PF00001">
    <property type="entry name" value="7tm_1"/>
    <property type="match status" value="1"/>
</dbReference>
<feature type="transmembrane region" description="Helical" evidence="5">
    <location>
        <begin position="41"/>
        <end position="66"/>
    </location>
</feature>